<sequence length="121" mass="13145">MRGRKRVPSPVAAAGAEETDMFNRLMIAAAAVVLTTPLAVAGPIDSACVRSERAARSSQVCGCIQQVADQTLSRSDQRRAARFFRDADKAQEVRMSKSDADNAFWARYKNFAAAAEAYCAR</sequence>
<reference evidence="2" key="1">
    <citation type="submission" date="2006-12" db="EMBL/GenBank/DDBJ databases">
        <title>Complete sequence of chromosome 2 of Paracoccus denitrificans PD1222.</title>
        <authorList>
            <person name="Copeland A."/>
            <person name="Lucas S."/>
            <person name="Lapidus A."/>
            <person name="Barry K."/>
            <person name="Detter J.C."/>
            <person name="Glavina del Rio T."/>
            <person name="Hammon N."/>
            <person name="Israni S."/>
            <person name="Dalin E."/>
            <person name="Tice H."/>
            <person name="Pitluck S."/>
            <person name="Munk A.C."/>
            <person name="Brettin T."/>
            <person name="Bruce D."/>
            <person name="Han C."/>
            <person name="Tapia R."/>
            <person name="Gilna P."/>
            <person name="Schmutz J."/>
            <person name="Larimer F."/>
            <person name="Land M."/>
            <person name="Hauser L."/>
            <person name="Kyrpides N."/>
            <person name="Lykidis A."/>
            <person name="Spiro S."/>
            <person name="Richardson D.J."/>
            <person name="Moir J.W.B."/>
            <person name="Ferguson S.J."/>
            <person name="van Spanning R.J.M."/>
            <person name="Richardson P."/>
        </authorList>
    </citation>
    <scope>NUCLEOTIDE SEQUENCE [LARGE SCALE GENOMIC DNA]</scope>
    <source>
        <strain evidence="2">Pd 1222</strain>
    </source>
</reference>
<dbReference type="KEGG" id="pde:Pden_4419"/>
<organism evidence="1 2">
    <name type="scientific">Paracoccus denitrificans (strain Pd 1222)</name>
    <dbReference type="NCBI Taxonomy" id="318586"/>
    <lineage>
        <taxon>Bacteria</taxon>
        <taxon>Pseudomonadati</taxon>
        <taxon>Pseudomonadota</taxon>
        <taxon>Alphaproteobacteria</taxon>
        <taxon>Rhodobacterales</taxon>
        <taxon>Paracoccaceae</taxon>
        <taxon>Paracoccus</taxon>
    </lineage>
</organism>
<name>A1BAD9_PARDP</name>
<gene>
    <name evidence="1" type="ordered locus">Pden_4419</name>
</gene>
<dbReference type="STRING" id="318586.Pden_4419"/>
<keyword evidence="2" id="KW-1185">Reference proteome</keyword>
<dbReference type="EMBL" id="CP000490">
    <property type="protein sequence ID" value="ABL72483.1"/>
    <property type="molecule type" value="Genomic_DNA"/>
</dbReference>
<dbReference type="HOGENOM" id="CLU_157267_0_0_5"/>
<dbReference type="AlphaFoldDB" id="A1BAD9"/>
<dbReference type="eggNOG" id="ENOG5032Y82">
    <property type="taxonomic scope" value="Bacteria"/>
</dbReference>
<dbReference type="EnsemblBacteria" id="ABL72483">
    <property type="protein sequence ID" value="ABL72483"/>
    <property type="gene ID" value="Pden_4419"/>
</dbReference>
<evidence type="ECO:0000313" key="1">
    <source>
        <dbReference type="EMBL" id="ABL72483.1"/>
    </source>
</evidence>
<evidence type="ECO:0008006" key="3">
    <source>
        <dbReference type="Google" id="ProtNLM"/>
    </source>
</evidence>
<protein>
    <recommendedName>
        <fullName evidence="3">Arginine transporter</fullName>
    </recommendedName>
</protein>
<accession>A1BAD9</accession>
<dbReference type="Proteomes" id="UP000000361">
    <property type="component" value="Chromosome 2"/>
</dbReference>
<evidence type="ECO:0000313" key="2">
    <source>
        <dbReference type="Proteomes" id="UP000000361"/>
    </source>
</evidence>
<proteinExistence type="predicted"/>